<dbReference type="Proteomes" id="UP000483820">
    <property type="component" value="Chromosome V"/>
</dbReference>
<accession>A0A6A5GGZ9</accession>
<organism evidence="1 2">
    <name type="scientific">Caenorhabditis remanei</name>
    <name type="common">Caenorhabditis vulgaris</name>
    <dbReference type="NCBI Taxonomy" id="31234"/>
    <lineage>
        <taxon>Eukaryota</taxon>
        <taxon>Metazoa</taxon>
        <taxon>Ecdysozoa</taxon>
        <taxon>Nematoda</taxon>
        <taxon>Chromadorea</taxon>
        <taxon>Rhabditida</taxon>
        <taxon>Rhabditina</taxon>
        <taxon>Rhabditomorpha</taxon>
        <taxon>Rhabditoidea</taxon>
        <taxon>Rhabditidae</taxon>
        <taxon>Peloderinae</taxon>
        <taxon>Caenorhabditis</taxon>
    </lineage>
</organism>
<name>A0A6A5GGZ9_CAERE</name>
<sequence length="151" mass="16985">MSFTHDQENELIAENEQVISLNQDTEKAPKPKMSPELQKMVDAMYASLQPHKNVFPSAPLAGQPVIPTGRLARCICSPDCTKELPQPEYQVIRDSEEDKRWMVEPTPTDFYLPMIGKTKDGELVGVNIQMHVNENGTKAFGTIHSFCALRK</sequence>
<gene>
    <name evidence="1" type="ORF">GCK72_020349</name>
</gene>
<dbReference type="KEGG" id="crq:GCK72_020349"/>
<comment type="caution">
    <text evidence="1">The sequence shown here is derived from an EMBL/GenBank/DDBJ whole genome shotgun (WGS) entry which is preliminary data.</text>
</comment>
<dbReference type="GeneID" id="9818210"/>
<dbReference type="RefSeq" id="XP_003116584.2">
    <property type="nucleotide sequence ID" value="XM_003116536.2"/>
</dbReference>
<dbReference type="CTD" id="9818210"/>
<dbReference type="PANTHER" id="PTHR36942">
    <property type="entry name" value="PROTEIN CBG10268"/>
    <property type="match status" value="1"/>
</dbReference>
<protein>
    <submittedName>
        <fullName evidence="1">Uncharacterized protein</fullName>
    </submittedName>
</protein>
<evidence type="ECO:0000313" key="1">
    <source>
        <dbReference type="EMBL" id="KAF1753792.1"/>
    </source>
</evidence>
<dbReference type="EMBL" id="WUAV01000005">
    <property type="protein sequence ID" value="KAF1753792.1"/>
    <property type="molecule type" value="Genomic_DNA"/>
</dbReference>
<evidence type="ECO:0000313" key="2">
    <source>
        <dbReference type="Proteomes" id="UP000483820"/>
    </source>
</evidence>
<reference evidence="1 2" key="1">
    <citation type="submission" date="2019-12" db="EMBL/GenBank/DDBJ databases">
        <title>Chromosome-level assembly of the Caenorhabditis remanei genome.</title>
        <authorList>
            <person name="Teterina A.A."/>
            <person name="Willis J.H."/>
            <person name="Phillips P.C."/>
        </authorList>
    </citation>
    <scope>NUCLEOTIDE SEQUENCE [LARGE SCALE GENOMIC DNA]</scope>
    <source>
        <strain evidence="1 2">PX506</strain>
        <tissue evidence="1">Whole organism</tissue>
    </source>
</reference>
<dbReference type="PANTHER" id="PTHR36942:SF1">
    <property type="entry name" value="IMMUNITY PROTEIN 72 OF POLYMORPHIC TOXIN SYSTEM-RELATED"/>
    <property type="match status" value="1"/>
</dbReference>
<dbReference type="AlphaFoldDB" id="A0A6A5GGZ9"/>
<proteinExistence type="predicted"/>